<dbReference type="SUPFAM" id="SSF158446">
    <property type="entry name" value="IVS-encoded protein-like"/>
    <property type="match status" value="1"/>
</dbReference>
<dbReference type="Pfam" id="PF05635">
    <property type="entry name" value="23S_rRNA_IVP"/>
    <property type="match status" value="1"/>
</dbReference>
<dbReference type="InterPro" id="IPR012657">
    <property type="entry name" value="23S_rRNA-intervening_sequence"/>
</dbReference>
<dbReference type="EMBL" id="LJUO01000066">
    <property type="protein sequence ID" value="KPK71307.1"/>
    <property type="molecule type" value="Genomic_DNA"/>
</dbReference>
<dbReference type="AlphaFoldDB" id="A0A0S8GGE0"/>
<accession>A0A0S8GGE0</accession>
<dbReference type="Gene3D" id="1.20.1440.60">
    <property type="entry name" value="23S rRNA-intervening sequence"/>
    <property type="match status" value="1"/>
</dbReference>
<reference evidence="1 2" key="1">
    <citation type="journal article" date="2015" name="Microbiome">
        <title>Genomic resolution of linkages in carbon, nitrogen, and sulfur cycling among widespread estuary sediment bacteria.</title>
        <authorList>
            <person name="Baker B.J."/>
            <person name="Lazar C.S."/>
            <person name="Teske A.P."/>
            <person name="Dick G.J."/>
        </authorList>
    </citation>
    <scope>NUCLEOTIDE SEQUENCE [LARGE SCALE GENOMIC DNA]</scope>
    <source>
        <strain evidence="1">SM23_60</strain>
    </source>
</reference>
<dbReference type="NCBIfam" id="TIGR02436">
    <property type="entry name" value="four helix bundle protein"/>
    <property type="match status" value="1"/>
</dbReference>
<evidence type="ECO:0000313" key="2">
    <source>
        <dbReference type="Proteomes" id="UP000051096"/>
    </source>
</evidence>
<name>A0A0S8GGE0_UNCW3</name>
<protein>
    <recommendedName>
        <fullName evidence="3">Four helix bundle protein</fullName>
    </recommendedName>
</protein>
<dbReference type="Proteomes" id="UP000051096">
    <property type="component" value="Unassembled WGS sequence"/>
</dbReference>
<gene>
    <name evidence="1" type="ORF">AMJ87_07455</name>
</gene>
<comment type="caution">
    <text evidence="1">The sequence shown here is derived from an EMBL/GenBank/DDBJ whole genome shotgun (WGS) entry which is preliminary data.</text>
</comment>
<sequence>MKDLSNLRIYRLAVDIGEAIWAVVQLWDAFERWTLGKQLVDSADGISVNMIEGYYRILPGDKRKFFRYALSSAKETELWWWKARKRNIITHGKFMEIKAMLAEMLPQLVNFIKKIE</sequence>
<organism evidence="1 2">
    <name type="scientific">candidate division WOR_3 bacterium SM23_60</name>
    <dbReference type="NCBI Taxonomy" id="1703780"/>
    <lineage>
        <taxon>Bacteria</taxon>
        <taxon>Bacteria division WOR-3</taxon>
    </lineage>
</organism>
<proteinExistence type="predicted"/>
<evidence type="ECO:0008006" key="3">
    <source>
        <dbReference type="Google" id="ProtNLM"/>
    </source>
</evidence>
<dbReference type="InterPro" id="IPR036583">
    <property type="entry name" value="23S_rRNA_IVS_sf"/>
</dbReference>
<evidence type="ECO:0000313" key="1">
    <source>
        <dbReference type="EMBL" id="KPK71307.1"/>
    </source>
</evidence>